<comment type="caution">
    <text evidence="1">The sequence shown here is derived from an EMBL/GenBank/DDBJ whole genome shotgun (WGS) entry which is preliminary data.</text>
</comment>
<name>A0A8J5L4W7_ZINOF</name>
<protein>
    <recommendedName>
        <fullName evidence="3">Thiol-disulfide oxidoreductase DCC</fullName>
    </recommendedName>
</protein>
<dbReference type="Proteomes" id="UP000734854">
    <property type="component" value="Unassembled WGS sequence"/>
</dbReference>
<proteinExistence type="predicted"/>
<dbReference type="GO" id="GO:0015035">
    <property type="term" value="F:protein-disulfide reductase activity"/>
    <property type="evidence" value="ECO:0007669"/>
    <property type="project" value="InterPro"/>
</dbReference>
<sequence>MIRNGLSRISLPAIVSSSSPTTAVSSLLDSTLPSYRTPTRFEFASVVDALDVDRQPPPKVAAEPTLLQPRVVIYDGVCHLCHRGVKWIIKKDKYKKIKFCCVQSKTAEPYFRLCSVDREDVLKRFLFVEGPGAYYEGSTVKDYFDPALLDARTALKVASYLPFPYSALSAMLILPAPLRDAAYDYVAKHRYNWFGKEDECIVMQEKDLLERFIDMHELLDNGGGGASG</sequence>
<dbReference type="PANTHER" id="PTHR33639:SF1">
    <property type="entry name" value="T23E23.25"/>
    <property type="match status" value="1"/>
</dbReference>
<evidence type="ECO:0000313" key="2">
    <source>
        <dbReference type="Proteomes" id="UP000734854"/>
    </source>
</evidence>
<evidence type="ECO:0008006" key="3">
    <source>
        <dbReference type="Google" id="ProtNLM"/>
    </source>
</evidence>
<reference evidence="1 2" key="1">
    <citation type="submission" date="2020-08" db="EMBL/GenBank/DDBJ databases">
        <title>Plant Genome Project.</title>
        <authorList>
            <person name="Zhang R.-G."/>
        </authorList>
    </citation>
    <scope>NUCLEOTIDE SEQUENCE [LARGE SCALE GENOMIC DNA]</scope>
    <source>
        <tissue evidence="1">Rhizome</tissue>
    </source>
</reference>
<keyword evidence="2" id="KW-1185">Reference proteome</keyword>
<evidence type="ECO:0000313" key="1">
    <source>
        <dbReference type="EMBL" id="KAG6501010.1"/>
    </source>
</evidence>
<dbReference type="AlphaFoldDB" id="A0A8J5L4W7"/>
<dbReference type="EMBL" id="JACMSC010000011">
    <property type="protein sequence ID" value="KAG6501010.1"/>
    <property type="molecule type" value="Genomic_DNA"/>
</dbReference>
<dbReference type="PANTHER" id="PTHR33639">
    <property type="entry name" value="THIOL-DISULFIDE OXIDOREDUCTASE DCC"/>
    <property type="match status" value="1"/>
</dbReference>
<gene>
    <name evidence="1" type="ORF">ZIOFF_040875</name>
</gene>
<dbReference type="InterPro" id="IPR007263">
    <property type="entry name" value="DCC1-like"/>
</dbReference>
<organism evidence="1 2">
    <name type="scientific">Zingiber officinale</name>
    <name type="common">Ginger</name>
    <name type="synonym">Amomum zingiber</name>
    <dbReference type="NCBI Taxonomy" id="94328"/>
    <lineage>
        <taxon>Eukaryota</taxon>
        <taxon>Viridiplantae</taxon>
        <taxon>Streptophyta</taxon>
        <taxon>Embryophyta</taxon>
        <taxon>Tracheophyta</taxon>
        <taxon>Spermatophyta</taxon>
        <taxon>Magnoliopsida</taxon>
        <taxon>Liliopsida</taxon>
        <taxon>Zingiberales</taxon>
        <taxon>Zingiberaceae</taxon>
        <taxon>Zingiber</taxon>
    </lineage>
</organism>
<dbReference type="InterPro" id="IPR052927">
    <property type="entry name" value="DCC_oxidoreductase"/>
</dbReference>
<dbReference type="Pfam" id="PF04134">
    <property type="entry name" value="DCC1-like"/>
    <property type="match status" value="1"/>
</dbReference>
<accession>A0A8J5L4W7</accession>